<name>A0A7W9SVR0_ARMRO</name>
<dbReference type="EMBL" id="JACHGW010000005">
    <property type="protein sequence ID" value="MBB6053049.1"/>
    <property type="molecule type" value="Genomic_DNA"/>
</dbReference>
<gene>
    <name evidence="1" type="ORF">HNQ39_004881</name>
</gene>
<protein>
    <submittedName>
        <fullName evidence="1">Uncharacterized protein</fullName>
    </submittedName>
</protein>
<evidence type="ECO:0000313" key="2">
    <source>
        <dbReference type="Proteomes" id="UP000520814"/>
    </source>
</evidence>
<proteinExistence type="predicted"/>
<comment type="caution">
    <text evidence="1">The sequence shown here is derived from an EMBL/GenBank/DDBJ whole genome shotgun (WGS) entry which is preliminary data.</text>
</comment>
<dbReference type="Proteomes" id="UP000520814">
    <property type="component" value="Unassembled WGS sequence"/>
</dbReference>
<evidence type="ECO:0000313" key="1">
    <source>
        <dbReference type="EMBL" id="MBB6053049.1"/>
    </source>
</evidence>
<organism evidence="1 2">
    <name type="scientific">Armatimonas rosea</name>
    <dbReference type="NCBI Taxonomy" id="685828"/>
    <lineage>
        <taxon>Bacteria</taxon>
        <taxon>Bacillati</taxon>
        <taxon>Armatimonadota</taxon>
        <taxon>Armatimonadia</taxon>
        <taxon>Armatimonadales</taxon>
        <taxon>Armatimonadaceae</taxon>
        <taxon>Armatimonas</taxon>
    </lineage>
</organism>
<keyword evidence="2" id="KW-1185">Reference proteome</keyword>
<dbReference type="RefSeq" id="WP_184202962.1">
    <property type="nucleotide sequence ID" value="NZ_JACHGW010000005.1"/>
</dbReference>
<accession>A0A7W9SVR0</accession>
<sequence length="298" mass="33523">MDSYDYISSSDKIECLGQVIELRDHIIEVLRDISDGIERQSCLGLFYLELKTEWMLLNTQYTYQLEAQKLDHQTVCRAGLFSALLGALEPHCRPADITRIEALLAQLPNNDETSLLDDTQLVLRGQIQELSETLACKDSALQRLQDEWQLLEVGLGKRSAREIVECVRELKDDLLQLQRTGGSVLPEKYLEFDREFGGLSAHQVASQLERLETKVRVLEKESLAATEGQELLLRELGDADPRRLIARFGELQDSVTHLTMELARLKASSPQNAPLAAPDEDLTSLLGSLESALHAFNH</sequence>
<reference evidence="1 2" key="1">
    <citation type="submission" date="2020-08" db="EMBL/GenBank/DDBJ databases">
        <title>Genomic Encyclopedia of Type Strains, Phase IV (KMG-IV): sequencing the most valuable type-strain genomes for metagenomic binning, comparative biology and taxonomic classification.</title>
        <authorList>
            <person name="Goeker M."/>
        </authorList>
    </citation>
    <scope>NUCLEOTIDE SEQUENCE [LARGE SCALE GENOMIC DNA]</scope>
    <source>
        <strain evidence="1 2">DSM 23562</strain>
    </source>
</reference>
<dbReference type="AlphaFoldDB" id="A0A7W9SVR0"/>